<evidence type="ECO:0000256" key="5">
    <source>
        <dbReference type="PIRSR" id="PIRSR604808-2"/>
    </source>
</evidence>
<dbReference type="InterPro" id="IPR004808">
    <property type="entry name" value="AP_endonuc_1"/>
</dbReference>
<evidence type="ECO:0000313" key="10">
    <source>
        <dbReference type="Proteomes" id="UP000001449"/>
    </source>
</evidence>
<keyword evidence="10" id="KW-1185">Reference proteome</keyword>
<keyword evidence="5" id="KW-0464">Manganese</keyword>
<name>B8LC23_THAPS</name>
<evidence type="ECO:0000256" key="2">
    <source>
        <dbReference type="ARBA" id="ARBA00022723"/>
    </source>
</evidence>
<feature type="site" description="Important for catalytic activity" evidence="6">
    <location>
        <position position="412"/>
    </location>
</feature>
<keyword evidence="4 5" id="KW-0460">Magnesium</keyword>
<dbReference type="PaxDb" id="35128-Thaps24355"/>
<evidence type="ECO:0000256" key="6">
    <source>
        <dbReference type="PIRSR" id="PIRSR604808-3"/>
    </source>
</evidence>
<comment type="cofactor">
    <cofactor evidence="5">
        <name>Mg(2+)</name>
        <dbReference type="ChEBI" id="CHEBI:18420"/>
    </cofactor>
    <cofactor evidence="5">
        <name>Mn(2+)</name>
        <dbReference type="ChEBI" id="CHEBI:29035"/>
    </cofactor>
    <text evidence="5">Probably binds two magnesium or manganese ions per subunit.</text>
</comment>
<reference evidence="9 10" key="2">
    <citation type="journal article" date="2008" name="Nature">
        <title>The Phaeodactylum genome reveals the evolutionary history of diatom genomes.</title>
        <authorList>
            <person name="Bowler C."/>
            <person name="Allen A.E."/>
            <person name="Badger J.H."/>
            <person name="Grimwood J."/>
            <person name="Jabbari K."/>
            <person name="Kuo A."/>
            <person name="Maheswari U."/>
            <person name="Martens C."/>
            <person name="Maumus F."/>
            <person name="Otillar R.P."/>
            <person name="Rayko E."/>
            <person name="Salamov A."/>
            <person name="Vandepoele K."/>
            <person name="Beszteri B."/>
            <person name="Gruber A."/>
            <person name="Heijde M."/>
            <person name="Katinka M."/>
            <person name="Mock T."/>
            <person name="Valentin K."/>
            <person name="Verret F."/>
            <person name="Berges J.A."/>
            <person name="Brownlee C."/>
            <person name="Cadoret J.P."/>
            <person name="Chiovitti A."/>
            <person name="Choi C.J."/>
            <person name="Coesel S."/>
            <person name="De Martino A."/>
            <person name="Detter J.C."/>
            <person name="Durkin C."/>
            <person name="Falciatore A."/>
            <person name="Fournet J."/>
            <person name="Haruta M."/>
            <person name="Huysman M.J."/>
            <person name="Jenkins B.D."/>
            <person name="Jiroutova K."/>
            <person name="Jorgensen R.E."/>
            <person name="Joubert Y."/>
            <person name="Kaplan A."/>
            <person name="Kroger N."/>
            <person name="Kroth P.G."/>
            <person name="La Roche J."/>
            <person name="Lindquist E."/>
            <person name="Lommer M."/>
            <person name="Martin-Jezequel V."/>
            <person name="Lopez P.J."/>
            <person name="Lucas S."/>
            <person name="Mangogna M."/>
            <person name="McGinnis K."/>
            <person name="Medlin L.K."/>
            <person name="Montsant A."/>
            <person name="Oudot-Le Secq M.P."/>
            <person name="Napoli C."/>
            <person name="Obornik M."/>
            <person name="Parker M.S."/>
            <person name="Petit J.L."/>
            <person name="Porcel B.M."/>
            <person name="Poulsen N."/>
            <person name="Robison M."/>
            <person name="Rychlewski L."/>
            <person name="Rynearson T.A."/>
            <person name="Schmutz J."/>
            <person name="Shapiro H."/>
            <person name="Siaut M."/>
            <person name="Stanley M."/>
            <person name="Sussman M.R."/>
            <person name="Taylor A.R."/>
            <person name="Vardi A."/>
            <person name="von Dassow P."/>
            <person name="Vyverman W."/>
            <person name="Willis A."/>
            <person name="Wyrwicz L.S."/>
            <person name="Rokhsar D.S."/>
            <person name="Weissenbach J."/>
            <person name="Armbrust E.V."/>
            <person name="Green B.R."/>
            <person name="Van de Peer Y."/>
            <person name="Grigoriev I.V."/>
        </authorList>
    </citation>
    <scope>NUCLEOTIDE SEQUENCE [LARGE SCALE GENOMIC DNA]</scope>
    <source>
        <strain evidence="9 10">CCMP1335</strain>
    </source>
</reference>
<feature type="compositionally biased region" description="Low complexity" evidence="7">
    <location>
        <begin position="547"/>
        <end position="559"/>
    </location>
</feature>
<dbReference type="HOGENOM" id="CLU_437782_0_0_1"/>
<dbReference type="InParanoid" id="B8LC23"/>
<evidence type="ECO:0000313" key="9">
    <source>
        <dbReference type="EMBL" id="EED87287.1"/>
    </source>
</evidence>
<protein>
    <recommendedName>
        <fullName evidence="8">Endonuclease/exonuclease/phosphatase domain-containing protein</fullName>
    </recommendedName>
</protein>
<dbReference type="Gene3D" id="3.60.10.10">
    <property type="entry name" value="Endonuclease/exonuclease/phosphatase"/>
    <property type="match status" value="1"/>
</dbReference>
<proteinExistence type="inferred from homology"/>
<organism evidence="9 10">
    <name type="scientific">Thalassiosira pseudonana</name>
    <name type="common">Marine diatom</name>
    <name type="synonym">Cyclotella nana</name>
    <dbReference type="NCBI Taxonomy" id="35128"/>
    <lineage>
        <taxon>Eukaryota</taxon>
        <taxon>Sar</taxon>
        <taxon>Stramenopiles</taxon>
        <taxon>Ochrophyta</taxon>
        <taxon>Bacillariophyta</taxon>
        <taxon>Coscinodiscophyceae</taxon>
        <taxon>Thalassiosirophycidae</taxon>
        <taxon>Thalassiosirales</taxon>
        <taxon>Thalassiosiraceae</taxon>
        <taxon>Thalassiosira</taxon>
    </lineage>
</organism>
<feature type="binding site" evidence="5">
    <location>
        <position position="193"/>
    </location>
    <ligand>
        <name>Mg(2+)</name>
        <dbReference type="ChEBI" id="CHEBI:18420"/>
        <label>1</label>
    </ligand>
</feature>
<accession>B8LC23</accession>
<dbReference type="PROSITE" id="PS51435">
    <property type="entry name" value="AP_NUCLEASE_F1_4"/>
    <property type="match status" value="1"/>
</dbReference>
<gene>
    <name evidence="9" type="ORF">THAPSDRAFT_24355</name>
</gene>
<dbReference type="RefSeq" id="XP_002296591.1">
    <property type="nucleotide sequence ID" value="XM_002296555.1"/>
</dbReference>
<dbReference type="PANTHER" id="PTHR22748">
    <property type="entry name" value="AP ENDONUCLEASE"/>
    <property type="match status" value="1"/>
</dbReference>
<dbReference type="PANTHER" id="PTHR22748:SF4">
    <property type="entry name" value="DNA-(APURINIC OR APYRIMIDINIC SITE) ENDONUCLEASE 2"/>
    <property type="match status" value="1"/>
</dbReference>
<sequence length="625" mass="69158">MSSTAKNGASSSHRNTNEPLLIISWNVAGLKPALNKIASDYGNNDKNKNKPHPFASYLSHHSNPTLLCLQESKIPHSHLSSRSEPHFCSSIPGYESFWSCATAEKCRGFNGVVTYAKQGCVVRADCNPLGSVELDSQGRCVMTDHGRWVCFNVYVPCGGGASTLPNKMKFLNALREAMGRQRTLGKSVVLVGDMNLKLDKRDVFWRQRVVNIDDVLETEGVEGDDEEEGRRRRRWLLDVKKNWSRITSALETIEAIPRQTTNPSTKETFDRYRARVKAADGKFVMLGSFEDTPEEALYHYNFEEQSYVDSESEEQQPILYQKKNVISIDVLAEIMSKIAHVTWDEGTLRSIAEWEGAGLNVDATPYLWGRGLLEEDGMVDVFRHLYPEAEGRFTCWHQFMNKRYSNEGTRIDFTFVDSDLMRFVEKGDDLRCGTSKHDNPLGEEAALLACTANGMFECGSFAGGGIATATKRALDTQFGPPHTGMIYTPPSYSDHIAVSLLMNREFNESTGQLTLDEKDAATRKSQPHKKQRSIAAFLCALGTKQTSSTSASASSSSSSGGKRAMPQNDNAAKKKSSFFGNSTTTNASKKGKKSSSASGTKDSTKPTSTKPTKVSKNSILSHFKK</sequence>
<dbReference type="KEGG" id="tps:THAPSDRAFT_24355"/>
<dbReference type="STRING" id="35128.B8LC23"/>
<dbReference type="InterPro" id="IPR005135">
    <property type="entry name" value="Endo/exonuclease/phosphatase"/>
</dbReference>
<comment type="similarity">
    <text evidence="1">Belongs to the DNA repair enzymes AP/ExoA family.</text>
</comment>
<dbReference type="GeneID" id="7443322"/>
<dbReference type="OMA" id="KCMYRPP"/>
<dbReference type="Proteomes" id="UP000001449">
    <property type="component" value="Chromosome 11"/>
</dbReference>
<dbReference type="GO" id="GO:0008081">
    <property type="term" value="F:phosphoric diester hydrolase activity"/>
    <property type="evidence" value="ECO:0000318"/>
    <property type="project" value="GO_Central"/>
</dbReference>
<feature type="binding site" evidence="5">
    <location>
        <position position="71"/>
    </location>
    <ligand>
        <name>Mg(2+)</name>
        <dbReference type="ChEBI" id="CHEBI:18420"/>
        <label>1</label>
    </ligand>
</feature>
<dbReference type="GO" id="GO:0046872">
    <property type="term" value="F:metal ion binding"/>
    <property type="evidence" value="ECO:0007669"/>
    <property type="project" value="UniProtKB-KW"/>
</dbReference>
<evidence type="ECO:0000256" key="1">
    <source>
        <dbReference type="ARBA" id="ARBA00007092"/>
    </source>
</evidence>
<keyword evidence="3" id="KW-0378">Hydrolase</keyword>
<evidence type="ECO:0000256" key="4">
    <source>
        <dbReference type="ARBA" id="ARBA00022842"/>
    </source>
</evidence>
<dbReference type="GO" id="GO:0003906">
    <property type="term" value="F:DNA-(apurinic or apyrimidinic site) endonuclease activity"/>
    <property type="evidence" value="ECO:0000318"/>
    <property type="project" value="GO_Central"/>
</dbReference>
<dbReference type="Pfam" id="PF03372">
    <property type="entry name" value="Exo_endo_phos"/>
    <property type="match status" value="1"/>
</dbReference>
<evidence type="ECO:0000256" key="3">
    <source>
        <dbReference type="ARBA" id="ARBA00022801"/>
    </source>
</evidence>
<feature type="region of interest" description="Disordered" evidence="7">
    <location>
        <begin position="547"/>
        <end position="625"/>
    </location>
</feature>
<dbReference type="GO" id="GO:0006284">
    <property type="term" value="P:base-excision repair"/>
    <property type="evidence" value="ECO:0000318"/>
    <property type="project" value="GO_Central"/>
</dbReference>
<reference evidence="9 10" key="1">
    <citation type="journal article" date="2004" name="Science">
        <title>The genome of the diatom Thalassiosira pseudonana: ecology, evolution, and metabolism.</title>
        <authorList>
            <person name="Armbrust E.V."/>
            <person name="Berges J.A."/>
            <person name="Bowler C."/>
            <person name="Green B.R."/>
            <person name="Martinez D."/>
            <person name="Putnam N.H."/>
            <person name="Zhou S."/>
            <person name="Allen A.E."/>
            <person name="Apt K.E."/>
            <person name="Bechner M."/>
            <person name="Brzezinski M.A."/>
            <person name="Chaal B.K."/>
            <person name="Chiovitti A."/>
            <person name="Davis A.K."/>
            <person name="Demarest M.S."/>
            <person name="Detter J.C."/>
            <person name="Glavina T."/>
            <person name="Goodstein D."/>
            <person name="Hadi M.Z."/>
            <person name="Hellsten U."/>
            <person name="Hildebrand M."/>
            <person name="Jenkins B.D."/>
            <person name="Jurka J."/>
            <person name="Kapitonov V.V."/>
            <person name="Kroger N."/>
            <person name="Lau W.W."/>
            <person name="Lane T.W."/>
            <person name="Larimer F.W."/>
            <person name="Lippmeier J.C."/>
            <person name="Lucas S."/>
            <person name="Medina M."/>
            <person name="Montsant A."/>
            <person name="Obornik M."/>
            <person name="Parker M.S."/>
            <person name="Palenik B."/>
            <person name="Pazour G.J."/>
            <person name="Richardson P.M."/>
            <person name="Rynearson T.A."/>
            <person name="Saito M.A."/>
            <person name="Schwartz D.C."/>
            <person name="Thamatrakoln K."/>
            <person name="Valentin K."/>
            <person name="Vardi A."/>
            <person name="Wilkerson F.P."/>
            <person name="Rokhsar D.S."/>
        </authorList>
    </citation>
    <scope>NUCLEOTIDE SEQUENCE [LARGE SCALE GENOMIC DNA]</scope>
    <source>
        <strain evidence="9 10">CCMP1335</strain>
    </source>
</reference>
<feature type="compositionally biased region" description="Low complexity" evidence="7">
    <location>
        <begin position="581"/>
        <end position="618"/>
    </location>
</feature>
<evidence type="ECO:0000256" key="7">
    <source>
        <dbReference type="SAM" id="MobiDB-lite"/>
    </source>
</evidence>
<feature type="site" description="Transition state stabilizer" evidence="6">
    <location>
        <position position="195"/>
    </location>
</feature>
<dbReference type="AlphaFoldDB" id="B8LC23"/>
<feature type="binding site" evidence="5">
    <location>
        <position position="195"/>
    </location>
    <ligand>
        <name>Mg(2+)</name>
        <dbReference type="ChEBI" id="CHEBI:18420"/>
        <label>1</label>
    </ligand>
</feature>
<dbReference type="SUPFAM" id="SSF56219">
    <property type="entry name" value="DNase I-like"/>
    <property type="match status" value="1"/>
</dbReference>
<keyword evidence="2 5" id="KW-0479">Metal-binding</keyword>
<evidence type="ECO:0000259" key="8">
    <source>
        <dbReference type="Pfam" id="PF03372"/>
    </source>
</evidence>
<dbReference type="eggNOG" id="KOG1294">
    <property type="taxonomic scope" value="Eukaryota"/>
</dbReference>
<feature type="domain" description="Endonuclease/exonuclease/phosphatase" evidence="8">
    <location>
        <begin position="23"/>
        <end position="208"/>
    </location>
</feature>
<dbReference type="EMBL" id="DS999415">
    <property type="protein sequence ID" value="EED87287.1"/>
    <property type="molecule type" value="Genomic_DNA"/>
</dbReference>
<dbReference type="InterPro" id="IPR036691">
    <property type="entry name" value="Endo/exonu/phosph_ase_sf"/>
</dbReference>
<dbReference type="GO" id="GO:0005634">
    <property type="term" value="C:nucleus"/>
    <property type="evidence" value="ECO:0000318"/>
    <property type="project" value="GO_Central"/>
</dbReference>
<feature type="binding site" evidence="5">
    <location>
        <position position="26"/>
    </location>
    <ligand>
        <name>Mg(2+)</name>
        <dbReference type="ChEBI" id="CHEBI:18420"/>
        <label>1</label>
    </ligand>
</feature>
<dbReference type="GO" id="GO:0008311">
    <property type="term" value="F:double-stranded DNA 3'-5' DNA exonuclease activity"/>
    <property type="evidence" value="ECO:0000318"/>
    <property type="project" value="GO_Central"/>
</dbReference>